<dbReference type="RefSeq" id="WP_186703303.1">
    <property type="nucleotide sequence ID" value="NZ_JABWRY020000001.1"/>
</dbReference>
<evidence type="ECO:0000313" key="1">
    <source>
        <dbReference type="EMBL" id="MEJ5903497.1"/>
    </source>
</evidence>
<accession>A0ABU8R0Y3</accession>
<evidence type="ECO:0000313" key="2">
    <source>
        <dbReference type="Proteomes" id="UP001377692"/>
    </source>
</evidence>
<sequence>MDLDQNTSDILRKASNYLDVSYVKDALDDATSQTGAVNADYYKARLRAVLDEVTFEVSSWSQELESSLINFSGFSYTGNRYRLKQLRETLSNLRKIEAQAENSSSYATLLSRSKKLNSAIEAYDSQTLYSQLKPILNEVEKTAKSAAEADTPAHFKKELIVGGVQTAMSVLGKALDTISYEQLREARDQIDAQIGMIEKTFDENKCSTLECCTEIGLIEDFEQLQKPRQEFISEVQKIASTQTILLQGLLSLPSDEAKARHFIDHASKIKTYADDVLRSWSISQ</sequence>
<keyword evidence="2" id="KW-1185">Reference proteome</keyword>
<organism evidence="1 2">
    <name type="scientific">Pseudomonas kermanshahensis</name>
    <dbReference type="NCBI Taxonomy" id="2745482"/>
    <lineage>
        <taxon>Bacteria</taxon>
        <taxon>Pseudomonadati</taxon>
        <taxon>Pseudomonadota</taxon>
        <taxon>Gammaproteobacteria</taxon>
        <taxon>Pseudomonadales</taxon>
        <taxon>Pseudomonadaceae</taxon>
        <taxon>Pseudomonas</taxon>
    </lineage>
</organism>
<proteinExistence type="predicted"/>
<dbReference type="EMBL" id="JBBHLD010000002">
    <property type="protein sequence ID" value="MEJ5903497.1"/>
    <property type="molecule type" value="Genomic_DNA"/>
</dbReference>
<protein>
    <submittedName>
        <fullName evidence="1">Uncharacterized protein</fullName>
    </submittedName>
</protein>
<gene>
    <name evidence="1" type="ORF">V7V80_02215</name>
</gene>
<name>A0ABU8R0Y3_9PSED</name>
<reference evidence="1 2" key="1">
    <citation type="submission" date="2024-02" db="EMBL/GenBank/DDBJ databases">
        <title>Identification of pathogenicity and growth-promoting functions of Pseudomonas putida variants.</title>
        <authorList>
            <person name="Sun J."/>
        </authorList>
    </citation>
    <scope>NUCLEOTIDE SEQUENCE [LARGE SCALE GENOMIC DNA]</scope>
    <source>
        <strain evidence="1 2">A04</strain>
    </source>
</reference>
<comment type="caution">
    <text evidence="1">The sequence shown here is derived from an EMBL/GenBank/DDBJ whole genome shotgun (WGS) entry which is preliminary data.</text>
</comment>
<dbReference type="Proteomes" id="UP001377692">
    <property type="component" value="Unassembled WGS sequence"/>
</dbReference>